<evidence type="ECO:0000313" key="3">
    <source>
        <dbReference type="EMBL" id="QYA33824.2"/>
    </source>
</evidence>
<dbReference type="InterPro" id="IPR016181">
    <property type="entry name" value="Acyl_CoA_acyltransferase"/>
</dbReference>
<dbReference type="PANTHER" id="PTHR13947:SF37">
    <property type="entry name" value="LD18367P"/>
    <property type="match status" value="1"/>
</dbReference>
<name>A0AAT9PA85_9STAP</name>
<feature type="domain" description="N-acetyltransferase" evidence="2">
    <location>
        <begin position="2"/>
        <end position="150"/>
    </location>
</feature>
<dbReference type="InterPro" id="IPR000182">
    <property type="entry name" value="GNAT_dom"/>
</dbReference>
<dbReference type="Gene3D" id="3.40.630.30">
    <property type="match status" value="1"/>
</dbReference>
<dbReference type="InterPro" id="IPR050769">
    <property type="entry name" value="NAT_camello-type"/>
</dbReference>
<dbReference type="AlphaFoldDB" id="A0AAT9PA85"/>
<dbReference type="PANTHER" id="PTHR13947">
    <property type="entry name" value="GNAT FAMILY N-ACETYLTRANSFERASE"/>
    <property type="match status" value="1"/>
</dbReference>
<dbReference type="EMBL" id="CP079955">
    <property type="protein sequence ID" value="QYA33824.2"/>
    <property type="molecule type" value="Genomic_DNA"/>
</dbReference>
<organism evidence="3">
    <name type="scientific">Macrococcus psychrotolerans</name>
    <dbReference type="NCBI Taxonomy" id="3039389"/>
    <lineage>
        <taxon>Bacteria</taxon>
        <taxon>Bacillati</taxon>
        <taxon>Bacillota</taxon>
        <taxon>Bacilli</taxon>
        <taxon>Bacillales</taxon>
        <taxon>Staphylococcaceae</taxon>
        <taxon>Macrococcus</taxon>
    </lineage>
</organism>
<proteinExistence type="predicted"/>
<dbReference type="Pfam" id="PF00583">
    <property type="entry name" value="Acetyltransf_1"/>
    <property type="match status" value="1"/>
</dbReference>
<sequence>MILYRKFLQKGDSMLKQVYEINDEILELLLLADPSIEMINRYISESSMYILEQSKPIGVVVLKEVSESTIEIMNIAVSEAYHGKGYGKVMLEEAEKIAKHSGYDKLIIATANSSLNQLALYQKCGFRIQEIEKDFFINEYKEVIMENGIRAMDKIMLSKVVE</sequence>
<evidence type="ECO:0000256" key="1">
    <source>
        <dbReference type="ARBA" id="ARBA00022679"/>
    </source>
</evidence>
<dbReference type="GO" id="GO:0008080">
    <property type="term" value="F:N-acetyltransferase activity"/>
    <property type="evidence" value="ECO:0007669"/>
    <property type="project" value="InterPro"/>
</dbReference>
<reference evidence="3" key="1">
    <citation type="submission" date="2021-07" db="EMBL/GenBank/DDBJ databases">
        <title>Prevalence and characterization of methicillin-resistant Macrococcus spp. in food producing animals and meat in Switzerland in 2019.</title>
        <authorList>
            <person name="Keller J.E."/>
            <person name="Schwendener S."/>
            <person name="Neuenschwander J."/>
            <person name="Overesch G."/>
            <person name="Perreten V."/>
        </authorList>
    </citation>
    <scope>NUCLEOTIDE SEQUENCE</scope>
    <source>
        <strain evidence="3">19Msa1099</strain>
    </source>
</reference>
<gene>
    <name evidence="3" type="ORF">KYI10_05170</name>
</gene>
<keyword evidence="1" id="KW-0808">Transferase</keyword>
<accession>A0AAT9PA85</accession>
<dbReference type="SUPFAM" id="SSF55729">
    <property type="entry name" value="Acyl-CoA N-acyltransferases (Nat)"/>
    <property type="match status" value="1"/>
</dbReference>
<dbReference type="PROSITE" id="PS51186">
    <property type="entry name" value="GNAT"/>
    <property type="match status" value="1"/>
</dbReference>
<evidence type="ECO:0000259" key="2">
    <source>
        <dbReference type="PROSITE" id="PS51186"/>
    </source>
</evidence>
<dbReference type="CDD" id="cd04301">
    <property type="entry name" value="NAT_SF"/>
    <property type="match status" value="1"/>
</dbReference>
<protein>
    <submittedName>
        <fullName evidence="3">GNAT family N-acetyltransferase</fullName>
    </submittedName>
</protein>